<keyword evidence="2" id="KW-1185">Reference proteome</keyword>
<evidence type="ECO:0000313" key="1">
    <source>
        <dbReference type="EMBL" id="KEO52903.1"/>
    </source>
</evidence>
<protein>
    <submittedName>
        <fullName evidence="1">Uncharacterized protein</fullName>
    </submittedName>
</protein>
<evidence type="ECO:0000313" key="2">
    <source>
        <dbReference type="Proteomes" id="UP000027432"/>
    </source>
</evidence>
<comment type="caution">
    <text evidence="1">The sequence shown here is derived from an EMBL/GenBank/DDBJ whole genome shotgun (WGS) entry which is preliminary data.</text>
</comment>
<dbReference type="RefSeq" id="WP_157617104.1">
    <property type="nucleotide sequence ID" value="NZ_AUND01000023.1"/>
</dbReference>
<proteinExistence type="predicted"/>
<dbReference type="EMBL" id="AUND01000023">
    <property type="protein sequence ID" value="KEO52903.1"/>
    <property type="molecule type" value="Genomic_DNA"/>
</dbReference>
<name>A0A074JBE1_9RHOB</name>
<accession>A0A074JBE1</accession>
<dbReference type="eggNOG" id="ENOG503147F">
    <property type="taxonomic scope" value="Bacteria"/>
</dbReference>
<reference evidence="1 2" key="1">
    <citation type="submission" date="2013-07" db="EMBL/GenBank/DDBJ databases">
        <title>Thioclava pacifica DSM 10166 Genome Sequencing.</title>
        <authorList>
            <person name="Lai Q."/>
            <person name="Shao Z."/>
        </authorList>
    </citation>
    <scope>NUCLEOTIDE SEQUENCE [LARGE SCALE GENOMIC DNA]</scope>
    <source>
        <strain evidence="1 2">DSM 10166</strain>
    </source>
</reference>
<dbReference type="STRING" id="1353537.TP2_08155"/>
<gene>
    <name evidence="1" type="ORF">TP2_08155</name>
</gene>
<sequence>MKRAPIPGPRFGADPYHDTEPPLSLRDIVDALCCGLNPAPSALEAALDRIEGACR</sequence>
<dbReference type="AlphaFoldDB" id="A0A074JBE1"/>
<dbReference type="OrthoDB" id="7874624at2"/>
<organism evidence="1 2">
    <name type="scientific">Thioclava pacifica DSM 10166</name>
    <dbReference type="NCBI Taxonomy" id="1353537"/>
    <lineage>
        <taxon>Bacteria</taxon>
        <taxon>Pseudomonadati</taxon>
        <taxon>Pseudomonadota</taxon>
        <taxon>Alphaproteobacteria</taxon>
        <taxon>Rhodobacterales</taxon>
        <taxon>Paracoccaceae</taxon>
        <taxon>Thioclava</taxon>
    </lineage>
</organism>
<dbReference type="Proteomes" id="UP000027432">
    <property type="component" value="Unassembled WGS sequence"/>
</dbReference>